<feature type="transmembrane region" description="Helical" evidence="6">
    <location>
        <begin position="180"/>
        <end position="198"/>
    </location>
</feature>
<evidence type="ECO:0000256" key="6">
    <source>
        <dbReference type="SAM" id="Phobius"/>
    </source>
</evidence>
<dbReference type="Gene3D" id="1.20.1250.20">
    <property type="entry name" value="MFS general substrate transporter like domains"/>
    <property type="match status" value="1"/>
</dbReference>
<accession>A0ABQ3V0K1</accession>
<name>A0ABQ3V0K1_9CHLR</name>
<proteinExistence type="predicted"/>
<keyword evidence="2 6" id="KW-0812">Transmembrane</keyword>
<keyword evidence="8" id="KW-1185">Reference proteome</keyword>
<feature type="transmembrane region" description="Helical" evidence="6">
    <location>
        <begin position="275"/>
        <end position="293"/>
    </location>
</feature>
<sequence>MPKTEQMPILTGNWFFFSKYPAEKPEEWPRLVRHWFHFKNSIFTVSIVITMITSAAMFGSIFFLPLFAQGVLGVSATNSGFLLSPMMVTLIIGSVIAGQLVARFGRYKWIAILGTSISVVGSLLFLRLNVDSTSNDLWLSMIVLGLGMGFGMLIYTVIIQNALPTKIGQATSAMTFFRQIAATIALAAMGSLMTSAYVPAFHAALPTQTTTFLTTLKQATGKDLLGVFDNPNILLSASAQAQMSQLFGRLPGGTQVYNQLLSAVKIGLTQGIHEVLISSVCFAVAGFLLVLFLKEIPLRGGKQKNTSADVADEKEEAGTGGLLA</sequence>
<dbReference type="Pfam" id="PF07690">
    <property type="entry name" value="MFS_1"/>
    <property type="match status" value="1"/>
</dbReference>
<evidence type="ECO:0000256" key="1">
    <source>
        <dbReference type="ARBA" id="ARBA00004141"/>
    </source>
</evidence>
<organism evidence="7 8">
    <name type="scientific">Ktedonobacter robiniae</name>
    <dbReference type="NCBI Taxonomy" id="2778365"/>
    <lineage>
        <taxon>Bacteria</taxon>
        <taxon>Bacillati</taxon>
        <taxon>Chloroflexota</taxon>
        <taxon>Ktedonobacteria</taxon>
        <taxon>Ktedonobacterales</taxon>
        <taxon>Ktedonobacteraceae</taxon>
        <taxon>Ktedonobacter</taxon>
    </lineage>
</organism>
<evidence type="ECO:0000313" key="8">
    <source>
        <dbReference type="Proteomes" id="UP000654345"/>
    </source>
</evidence>
<comment type="subcellular location">
    <subcellularLocation>
        <location evidence="1">Membrane</location>
        <topology evidence="1">Multi-pass membrane protein</topology>
    </subcellularLocation>
</comment>
<dbReference type="Proteomes" id="UP000654345">
    <property type="component" value="Unassembled WGS sequence"/>
</dbReference>
<feature type="region of interest" description="Disordered" evidence="5">
    <location>
        <begin position="302"/>
        <end position="324"/>
    </location>
</feature>
<keyword evidence="4 6" id="KW-0472">Membrane</keyword>
<evidence type="ECO:0008006" key="9">
    <source>
        <dbReference type="Google" id="ProtNLM"/>
    </source>
</evidence>
<dbReference type="InterPro" id="IPR011701">
    <property type="entry name" value="MFS"/>
</dbReference>
<gene>
    <name evidence="7" type="ORF">KSB_66270</name>
</gene>
<feature type="transmembrane region" description="Helical" evidence="6">
    <location>
        <begin position="42"/>
        <end position="68"/>
    </location>
</feature>
<protein>
    <recommendedName>
        <fullName evidence="9">Major facilitator superfamily (MFS) profile domain-containing protein</fullName>
    </recommendedName>
</protein>
<dbReference type="PANTHER" id="PTHR23501">
    <property type="entry name" value="MAJOR FACILITATOR SUPERFAMILY"/>
    <property type="match status" value="1"/>
</dbReference>
<evidence type="ECO:0000256" key="5">
    <source>
        <dbReference type="SAM" id="MobiDB-lite"/>
    </source>
</evidence>
<feature type="transmembrane region" description="Helical" evidence="6">
    <location>
        <begin position="138"/>
        <end position="159"/>
    </location>
</feature>
<dbReference type="InterPro" id="IPR036259">
    <property type="entry name" value="MFS_trans_sf"/>
</dbReference>
<feature type="transmembrane region" description="Helical" evidence="6">
    <location>
        <begin position="80"/>
        <end position="102"/>
    </location>
</feature>
<dbReference type="RefSeq" id="WP_201374415.1">
    <property type="nucleotide sequence ID" value="NZ_BNJG01000002.1"/>
</dbReference>
<evidence type="ECO:0000256" key="3">
    <source>
        <dbReference type="ARBA" id="ARBA00022989"/>
    </source>
</evidence>
<evidence type="ECO:0000256" key="2">
    <source>
        <dbReference type="ARBA" id="ARBA00022692"/>
    </source>
</evidence>
<evidence type="ECO:0000256" key="4">
    <source>
        <dbReference type="ARBA" id="ARBA00023136"/>
    </source>
</evidence>
<feature type="transmembrane region" description="Helical" evidence="6">
    <location>
        <begin position="109"/>
        <end position="126"/>
    </location>
</feature>
<reference evidence="7 8" key="1">
    <citation type="journal article" date="2021" name="Int. J. Syst. Evol. Microbiol.">
        <title>Reticulibacter mediterranei gen. nov., sp. nov., within the new family Reticulibacteraceae fam. nov., and Ktedonospora formicarum gen. nov., sp. nov., Ktedonobacter robiniae sp. nov., Dictyobacter formicarum sp. nov. and Dictyobacter arantiisoli sp. nov., belonging to the class Ktedonobacteria.</title>
        <authorList>
            <person name="Yabe S."/>
            <person name="Zheng Y."/>
            <person name="Wang C.M."/>
            <person name="Sakai Y."/>
            <person name="Abe K."/>
            <person name="Yokota A."/>
            <person name="Donadio S."/>
            <person name="Cavaletti L."/>
            <person name="Monciardini P."/>
        </authorList>
    </citation>
    <scope>NUCLEOTIDE SEQUENCE [LARGE SCALE GENOMIC DNA]</scope>
    <source>
        <strain evidence="7 8">SOSP1-30</strain>
    </source>
</reference>
<evidence type="ECO:0000313" key="7">
    <source>
        <dbReference type="EMBL" id="GHO58152.1"/>
    </source>
</evidence>
<comment type="caution">
    <text evidence="7">The sequence shown here is derived from an EMBL/GenBank/DDBJ whole genome shotgun (WGS) entry which is preliminary data.</text>
</comment>
<dbReference type="EMBL" id="BNJG01000002">
    <property type="protein sequence ID" value="GHO58152.1"/>
    <property type="molecule type" value="Genomic_DNA"/>
</dbReference>
<dbReference type="SUPFAM" id="SSF103473">
    <property type="entry name" value="MFS general substrate transporter"/>
    <property type="match status" value="1"/>
</dbReference>
<dbReference type="PANTHER" id="PTHR23501:SF197">
    <property type="entry name" value="COMD"/>
    <property type="match status" value="1"/>
</dbReference>
<keyword evidence="3 6" id="KW-1133">Transmembrane helix</keyword>